<evidence type="ECO:0000313" key="25">
    <source>
        <dbReference type="Ensembl" id="ENSCABP00000013422.1"/>
    </source>
</evidence>
<keyword evidence="6" id="KW-0328">Glycosyltransferase</keyword>
<name>A0A8C0IR73_CHEAB</name>
<sequence length="360" mass="41710">MVAIKKKNLKMFMLAVLFVITITSFLLNYTHSSVLVTWDPKQIVMQLKKLMKYPQRPCSCNSCVPELGLSFWFDERFNQTIQPFLTTRNTFIPEESYKWWLKLQGEGNPKNINDTIKELFEIIPGDGEQLLERDSSRCRRCAVVGNSGNLRQSQYGQDIDAHDFVLRMNRAPTAGFESDVGSKTTHHFVYPESFRDLAENVSMIVIPFKTLDLRWIVSALTTEYPFFLSLNYTFHLAFTNLGIFFFNSTYAPVPRKIKVKRDKILVYHPVFIKYVYDHWLQHHGRYPSTGILSLIFALHLCDEVDVYGFGADSNGNWHHYWENNAAGGAFRQTMVHDGDFESNITLTLASIDKIHFFKGR</sequence>
<comment type="pathway">
    <text evidence="3">Protein modification; protein glycosylation.</text>
</comment>
<comment type="subcellular location">
    <subcellularLocation>
        <location evidence="1">Golgi apparatus</location>
        <location evidence="1">Golgi stack membrane</location>
        <topology evidence="1">Single-pass type II membrane protein</topology>
    </subcellularLocation>
    <subcellularLocation>
        <location evidence="2">Secreted</location>
    </subcellularLocation>
</comment>
<dbReference type="GO" id="GO:1990675">
    <property type="term" value="C:Golgi medial cisterna membrane"/>
    <property type="evidence" value="ECO:0007669"/>
    <property type="project" value="Ensembl"/>
</dbReference>
<feature type="binding site" evidence="23">
    <location>
        <position position="104"/>
    </location>
    <ligand>
        <name>substrate</name>
    </ligand>
</feature>
<evidence type="ECO:0000256" key="14">
    <source>
        <dbReference type="ARBA" id="ARBA00023180"/>
    </source>
</evidence>
<keyword evidence="5" id="KW-0964">Secreted</keyword>
<evidence type="ECO:0000256" key="23">
    <source>
        <dbReference type="PIRSR" id="PIRSR005557-1"/>
    </source>
</evidence>
<keyword evidence="13" id="KW-1015">Disulfide bond</keyword>
<feature type="binding site" evidence="23">
    <location>
        <position position="319"/>
    </location>
    <ligand>
        <name>substrate</name>
    </ligand>
</feature>
<evidence type="ECO:0000256" key="13">
    <source>
        <dbReference type="ARBA" id="ARBA00023157"/>
    </source>
</evidence>
<evidence type="ECO:0000256" key="7">
    <source>
        <dbReference type="ARBA" id="ARBA00022679"/>
    </source>
</evidence>
<dbReference type="AlphaFoldDB" id="A0A8C0IR73"/>
<keyword evidence="10" id="KW-1133">Transmembrane helix</keyword>
<dbReference type="InterPro" id="IPR051757">
    <property type="entry name" value="Beta-gal_alpha2-3_sialyltrans"/>
</dbReference>
<evidence type="ECO:0000256" key="11">
    <source>
        <dbReference type="ARBA" id="ARBA00023034"/>
    </source>
</evidence>
<keyword evidence="9" id="KW-0735">Signal-anchor</keyword>
<organism evidence="25 26">
    <name type="scientific">Chelonoidis abingdonii</name>
    <name type="common">Abingdon island giant tortoise</name>
    <name type="synonym">Testudo abingdonii</name>
    <dbReference type="NCBI Taxonomy" id="106734"/>
    <lineage>
        <taxon>Eukaryota</taxon>
        <taxon>Metazoa</taxon>
        <taxon>Chordata</taxon>
        <taxon>Craniata</taxon>
        <taxon>Vertebrata</taxon>
        <taxon>Euteleostomi</taxon>
        <taxon>Archelosauria</taxon>
        <taxon>Testudinata</taxon>
        <taxon>Testudines</taxon>
        <taxon>Cryptodira</taxon>
        <taxon>Durocryptodira</taxon>
        <taxon>Testudinoidea</taxon>
        <taxon>Testudinidae</taxon>
        <taxon>Chelonoidis</taxon>
    </lineage>
</organism>
<dbReference type="EC" id="2.4.3.4" evidence="15"/>
<evidence type="ECO:0000256" key="15">
    <source>
        <dbReference type="ARBA" id="ARBA00039107"/>
    </source>
</evidence>
<reference evidence="25" key="2">
    <citation type="submission" date="2025-09" db="UniProtKB">
        <authorList>
            <consortium name="Ensembl"/>
        </authorList>
    </citation>
    <scope>IDENTIFICATION</scope>
</reference>
<evidence type="ECO:0000256" key="17">
    <source>
        <dbReference type="ARBA" id="ARBA00041507"/>
    </source>
</evidence>
<dbReference type="InterPro" id="IPR012163">
    <property type="entry name" value="Sialyl_trans"/>
</dbReference>
<proteinExistence type="inferred from homology"/>
<evidence type="ECO:0000256" key="10">
    <source>
        <dbReference type="ARBA" id="ARBA00022989"/>
    </source>
</evidence>
<reference evidence="25" key="1">
    <citation type="submission" date="2025-08" db="UniProtKB">
        <authorList>
            <consortium name="Ensembl"/>
        </authorList>
    </citation>
    <scope>IDENTIFICATION</scope>
</reference>
<evidence type="ECO:0000256" key="21">
    <source>
        <dbReference type="ARBA" id="ARBA00042682"/>
    </source>
</evidence>
<evidence type="ECO:0000256" key="18">
    <source>
        <dbReference type="ARBA" id="ARBA00041997"/>
    </source>
</evidence>
<feature type="binding site" evidence="23">
    <location>
        <position position="310"/>
    </location>
    <ligand>
        <name>substrate</name>
    </ligand>
</feature>
<dbReference type="PANTHER" id="PTHR46032:SF6">
    <property type="entry name" value="CMP-N-ACETYLNEURAMINATE-BETA-GALACTOSAMIDE-ALPHA-2,3-SIALYLTRANSFERASE 1"/>
    <property type="match status" value="1"/>
</dbReference>
<dbReference type="GO" id="GO:0003836">
    <property type="term" value="F:beta-galactoside (CMP) alpha-2,3-sialyltransferase activity"/>
    <property type="evidence" value="ECO:0007669"/>
    <property type="project" value="UniProtKB-EC"/>
</dbReference>
<evidence type="ECO:0000256" key="4">
    <source>
        <dbReference type="ARBA" id="ARBA00006003"/>
    </source>
</evidence>
<protein>
    <recommendedName>
        <fullName evidence="16">CMP-N-acetylneuraminate-beta-galactosamide-alpha-2,3-sialyltransferase 1</fullName>
        <ecNumber evidence="15">2.4.3.4</ecNumber>
    </recommendedName>
    <alternativeName>
        <fullName evidence="22">Gal-NAc6S</fullName>
    </alternativeName>
    <alternativeName>
        <fullName evidence="20">Gal-beta-1,3-GalNAc-alpha-2,3-sialyltransferase</fullName>
    </alternativeName>
    <alternativeName>
        <fullName evidence="18">ST3Gal I</fullName>
    </alternativeName>
    <alternativeName>
        <fullName evidence="19">ST3GalA.1</fullName>
    </alternativeName>
    <alternativeName>
        <fullName evidence="17">ST3O</fullName>
    </alternativeName>
    <alternativeName>
        <fullName evidence="21">Sialyltransferase 4A</fullName>
    </alternativeName>
</protein>
<evidence type="ECO:0000256" key="5">
    <source>
        <dbReference type="ARBA" id="ARBA00022525"/>
    </source>
</evidence>
<dbReference type="FunFam" id="3.90.1480.20:FF:000034">
    <property type="entry name" value="CMP-N-acetylneuraminate-beta-galactosamide-alpha-2,3-sialyltransferase 1"/>
    <property type="match status" value="1"/>
</dbReference>
<dbReference type="Pfam" id="PF00777">
    <property type="entry name" value="Glyco_transf_29"/>
    <property type="match status" value="1"/>
</dbReference>
<keyword evidence="7" id="KW-0808">Transferase</keyword>
<dbReference type="Ensembl" id="ENSCABT00000014726.1">
    <property type="protein sequence ID" value="ENSCABP00000013422.1"/>
    <property type="gene ID" value="ENSCABG00000010066.1"/>
</dbReference>
<evidence type="ECO:0000256" key="19">
    <source>
        <dbReference type="ARBA" id="ARBA00042022"/>
    </source>
</evidence>
<feature type="disulfide bond" evidence="24">
    <location>
        <begin position="141"/>
        <end position="301"/>
    </location>
</feature>
<comment type="similarity">
    <text evidence="4">Belongs to the glycosyltransferase 29 family.</text>
</comment>
<feature type="binding site" evidence="23">
    <location>
        <position position="286"/>
    </location>
    <ligand>
        <name>substrate</name>
    </ligand>
</feature>
<keyword evidence="8" id="KW-0812">Transmembrane</keyword>
<dbReference type="GO" id="GO:0097503">
    <property type="term" value="P:sialylation"/>
    <property type="evidence" value="ECO:0007669"/>
    <property type="project" value="TreeGrafter"/>
</dbReference>
<dbReference type="GeneTree" id="ENSGT00940000154725"/>
<evidence type="ECO:0000256" key="2">
    <source>
        <dbReference type="ARBA" id="ARBA00004613"/>
    </source>
</evidence>
<evidence type="ECO:0000256" key="12">
    <source>
        <dbReference type="ARBA" id="ARBA00023136"/>
    </source>
</evidence>
<dbReference type="GO" id="GO:0005576">
    <property type="term" value="C:extracellular region"/>
    <property type="evidence" value="ECO:0007669"/>
    <property type="project" value="UniProtKB-SubCell"/>
</dbReference>
<dbReference type="Gene3D" id="3.90.1480.20">
    <property type="entry name" value="Glycosyl transferase family 29"/>
    <property type="match status" value="1"/>
</dbReference>
<evidence type="ECO:0000256" key="3">
    <source>
        <dbReference type="ARBA" id="ARBA00004922"/>
    </source>
</evidence>
<gene>
    <name evidence="25" type="primary">ST3GAL1</name>
</gene>
<dbReference type="InterPro" id="IPR038578">
    <property type="entry name" value="GT29-like_sf"/>
</dbReference>
<feature type="binding site" evidence="23">
    <location>
        <position position="146"/>
    </location>
    <ligand>
        <name>substrate</name>
    </ligand>
</feature>
<evidence type="ECO:0000313" key="26">
    <source>
        <dbReference type="Proteomes" id="UP000694404"/>
    </source>
</evidence>
<evidence type="ECO:0000256" key="9">
    <source>
        <dbReference type="ARBA" id="ARBA00022968"/>
    </source>
</evidence>
<keyword evidence="11" id="KW-0333">Golgi apparatus</keyword>
<feature type="binding site" evidence="23">
    <location>
        <position position="250"/>
    </location>
    <ligand>
        <name>substrate</name>
    </ligand>
</feature>
<feature type="binding site" evidence="23">
    <location>
        <position position="290"/>
    </location>
    <ligand>
        <name>substrate</name>
    </ligand>
</feature>
<evidence type="ECO:0000256" key="20">
    <source>
        <dbReference type="ARBA" id="ARBA00042448"/>
    </source>
</evidence>
<dbReference type="GO" id="GO:1990676">
    <property type="term" value="C:Golgi trans cisterna membrane"/>
    <property type="evidence" value="ECO:0007669"/>
    <property type="project" value="Ensembl"/>
</dbReference>
<keyword evidence="12" id="KW-0472">Membrane</keyword>
<evidence type="ECO:0000256" key="22">
    <source>
        <dbReference type="ARBA" id="ARBA00042991"/>
    </source>
</evidence>
<keyword evidence="26" id="KW-1185">Reference proteome</keyword>
<evidence type="ECO:0000256" key="1">
    <source>
        <dbReference type="ARBA" id="ARBA00004447"/>
    </source>
</evidence>
<evidence type="ECO:0000256" key="24">
    <source>
        <dbReference type="PIRSR" id="PIRSR005557-2"/>
    </source>
</evidence>
<feature type="binding site" evidence="23">
    <location>
        <position position="169"/>
    </location>
    <ligand>
        <name>substrate</name>
    </ligand>
</feature>
<dbReference type="Proteomes" id="UP000694404">
    <property type="component" value="Unplaced"/>
</dbReference>
<keyword evidence="14" id="KW-0325">Glycoprotein</keyword>
<accession>A0A8C0IR73</accession>
<evidence type="ECO:0000256" key="6">
    <source>
        <dbReference type="ARBA" id="ARBA00022676"/>
    </source>
</evidence>
<dbReference type="GO" id="GO:0032588">
    <property type="term" value="C:trans-Golgi network membrane"/>
    <property type="evidence" value="ECO:0007669"/>
    <property type="project" value="Ensembl"/>
</dbReference>
<evidence type="ECO:0000256" key="8">
    <source>
        <dbReference type="ARBA" id="ARBA00022692"/>
    </source>
</evidence>
<evidence type="ECO:0000256" key="16">
    <source>
        <dbReference type="ARBA" id="ARBA00040101"/>
    </source>
</evidence>
<dbReference type="OMA" id="RPCSCHT"/>
<dbReference type="GO" id="GO:1905403">
    <property type="term" value="P:negative regulation of activated CD8-positive, alpha-beta T cell apoptotic process"/>
    <property type="evidence" value="ECO:0007669"/>
    <property type="project" value="Ensembl"/>
</dbReference>
<feature type="binding site" evidence="23">
    <location>
        <position position="336"/>
    </location>
    <ligand>
        <name>substrate</name>
    </ligand>
</feature>
<dbReference type="PIRSF" id="PIRSF005557">
    <property type="entry name" value="Sialyl_trans"/>
    <property type="match status" value="1"/>
</dbReference>
<dbReference type="InterPro" id="IPR001675">
    <property type="entry name" value="Glyco_trans_29"/>
</dbReference>
<dbReference type="PANTHER" id="PTHR46032">
    <property type="entry name" value="ALPHA-2,3-SIALYLTRANSFERASE ST3GAL I ISOFORM X1"/>
    <property type="match status" value="1"/>
</dbReference>